<dbReference type="EMBL" id="NWSV01000021">
    <property type="protein sequence ID" value="PDT01611.1"/>
    <property type="molecule type" value="Genomic_DNA"/>
</dbReference>
<reference evidence="2 4" key="2">
    <citation type="submission" date="2018-11" db="EMBL/GenBank/DDBJ databases">
        <title>Rhizobium chutanense sp. nov., isolated from root nodules of Phaseolus vulgaris in China.</title>
        <authorList>
            <person name="Huo Y."/>
        </authorList>
    </citation>
    <scope>NUCLEOTIDE SEQUENCE [LARGE SCALE GENOMIC DNA]</scope>
    <source>
        <strain evidence="2 4">C16</strain>
    </source>
</reference>
<evidence type="ECO:0000313" key="1">
    <source>
        <dbReference type="EMBL" id="PDT01611.1"/>
    </source>
</evidence>
<keyword evidence="3" id="KW-1185">Reference proteome</keyword>
<evidence type="ECO:0000313" key="4">
    <source>
        <dbReference type="Proteomes" id="UP000278081"/>
    </source>
</evidence>
<name>A0A2A6J6J6_9HYPH</name>
<evidence type="ECO:0000313" key="2">
    <source>
        <dbReference type="EMBL" id="RUM01200.1"/>
    </source>
</evidence>
<dbReference type="Proteomes" id="UP000278081">
    <property type="component" value="Unassembled WGS sequence"/>
</dbReference>
<dbReference type="OrthoDB" id="2318182at2"/>
<dbReference type="EMBL" id="RJTJ01000023">
    <property type="protein sequence ID" value="RUM01200.1"/>
    <property type="molecule type" value="Genomic_DNA"/>
</dbReference>
<dbReference type="RefSeq" id="WP_097614705.1">
    <property type="nucleotide sequence ID" value="NZ_ML133770.1"/>
</dbReference>
<sequence length="159" mass="18632">MESHNFERLKAHILPLSVSKVFETARLEWQLVGVEISEEFDQCPCGQDILEHCYIRNRYNGSTTYVGNVCINRFVGIDTGSLFEGLKRIQAEPSANANDDLIEHAYRMGYLYDEKEYRFLKQTKLKRKLSPAQLNWKQKINRRILNQTIVQRRGAHQSR</sequence>
<evidence type="ECO:0000313" key="3">
    <source>
        <dbReference type="Proteomes" id="UP000220768"/>
    </source>
</evidence>
<gene>
    <name evidence="1" type="ORF">CO666_24255</name>
    <name evidence="2" type="ORF">EFR84_23415</name>
</gene>
<organism evidence="1 3">
    <name type="scientific">Rhizobium chutanense</name>
    <dbReference type="NCBI Taxonomy" id="2035448"/>
    <lineage>
        <taxon>Bacteria</taxon>
        <taxon>Pseudomonadati</taxon>
        <taxon>Pseudomonadota</taxon>
        <taxon>Alphaproteobacteria</taxon>
        <taxon>Hyphomicrobiales</taxon>
        <taxon>Rhizobiaceae</taxon>
        <taxon>Rhizobium/Agrobacterium group</taxon>
        <taxon>Rhizobium</taxon>
    </lineage>
</organism>
<protein>
    <submittedName>
        <fullName evidence="1">Uncharacterized protein</fullName>
    </submittedName>
</protein>
<reference evidence="1 3" key="1">
    <citation type="submission" date="2017-09" db="EMBL/GenBank/DDBJ databases">
        <title>Comparative genomics of rhizobia isolated from Phaseolus vulgaris in China.</title>
        <authorList>
            <person name="Tong W."/>
        </authorList>
    </citation>
    <scope>NUCLEOTIDE SEQUENCE [LARGE SCALE GENOMIC DNA]</scope>
    <source>
        <strain evidence="1 3">C5</strain>
    </source>
</reference>
<accession>A0A2A6J6J6</accession>
<comment type="caution">
    <text evidence="1">The sequence shown here is derived from an EMBL/GenBank/DDBJ whole genome shotgun (WGS) entry which is preliminary data.</text>
</comment>
<accession>A0A432NNI5</accession>
<dbReference type="Proteomes" id="UP000220768">
    <property type="component" value="Unassembled WGS sequence"/>
</dbReference>
<dbReference type="AlphaFoldDB" id="A0A2A6J6J6"/>
<proteinExistence type="predicted"/>